<dbReference type="PANTHER" id="PTHR46512:SF9">
    <property type="entry name" value="PEPTIDYLPROLYL ISOMERASE"/>
    <property type="match status" value="1"/>
</dbReference>
<dbReference type="InterPro" id="IPR050754">
    <property type="entry name" value="FKBP4/5/8-like"/>
</dbReference>
<dbReference type="InterPro" id="IPR019734">
    <property type="entry name" value="TPR_rpt"/>
</dbReference>
<dbReference type="OMA" id="QAILTIH"/>
<evidence type="ECO:0000256" key="7">
    <source>
        <dbReference type="PROSITE-ProRule" id="PRU00277"/>
    </source>
</evidence>
<keyword evidence="3" id="KW-0677">Repeat</keyword>
<protein>
    <recommendedName>
        <fullName evidence="2 7">peptidylprolyl isomerase</fullName>
        <ecNumber evidence="2 7">5.2.1.8</ecNumber>
    </recommendedName>
</protein>
<evidence type="ECO:0000256" key="6">
    <source>
        <dbReference type="ARBA" id="ARBA00023235"/>
    </source>
</evidence>
<evidence type="ECO:0000256" key="1">
    <source>
        <dbReference type="ARBA" id="ARBA00000971"/>
    </source>
</evidence>
<dbReference type="Gene3D" id="1.25.40.10">
    <property type="entry name" value="Tetratricopeptide repeat domain"/>
    <property type="match status" value="1"/>
</dbReference>
<dbReference type="GeneID" id="40326274"/>
<evidence type="ECO:0000313" key="10">
    <source>
        <dbReference type="Proteomes" id="UP000283634"/>
    </source>
</evidence>
<dbReference type="VEuPathDB" id="TriTrypDB:TRSC58_05256"/>
<keyword evidence="4" id="KW-0802">TPR repeat</keyword>
<dbReference type="EC" id="5.2.1.8" evidence="2 7"/>
<name>A0A3R7L7K6_TRYRA</name>
<dbReference type="SUPFAM" id="SSF48452">
    <property type="entry name" value="TPR-like"/>
    <property type="match status" value="1"/>
</dbReference>
<evidence type="ECO:0000256" key="5">
    <source>
        <dbReference type="ARBA" id="ARBA00023110"/>
    </source>
</evidence>
<accession>A0A3R7L7K6</accession>
<organism evidence="9 10">
    <name type="scientific">Trypanosoma rangeli</name>
    <dbReference type="NCBI Taxonomy" id="5698"/>
    <lineage>
        <taxon>Eukaryota</taxon>
        <taxon>Discoba</taxon>
        <taxon>Euglenozoa</taxon>
        <taxon>Kinetoplastea</taxon>
        <taxon>Metakinetoplastina</taxon>
        <taxon>Trypanosomatida</taxon>
        <taxon>Trypanosomatidae</taxon>
        <taxon>Trypanosoma</taxon>
        <taxon>Herpetosoma</taxon>
    </lineage>
</organism>
<dbReference type="SUPFAM" id="SSF54534">
    <property type="entry name" value="FKBP-like"/>
    <property type="match status" value="2"/>
</dbReference>
<dbReference type="PANTHER" id="PTHR46512">
    <property type="entry name" value="PEPTIDYLPROLYL ISOMERASE"/>
    <property type="match status" value="1"/>
</dbReference>
<proteinExistence type="predicted"/>
<dbReference type="InterPro" id="IPR046357">
    <property type="entry name" value="PPIase_dom_sf"/>
</dbReference>
<dbReference type="Gene3D" id="3.10.50.40">
    <property type="match status" value="2"/>
</dbReference>
<evidence type="ECO:0000256" key="2">
    <source>
        <dbReference type="ARBA" id="ARBA00013194"/>
    </source>
</evidence>
<gene>
    <name evidence="9" type="ORF">TraAM80_02341</name>
</gene>
<sequence>MDSMSSAEDSVSSLDSQPMRDVVYPIGEATEVPGTNGGLFKTVLVAGTGTRPVKDAKVTVHYVGTLEADGSKFDSSRDRGEYFEFTLGRGQVIKGWDKGVATMQIGEKAVLKCSPEYGYGAAGSPPKIPANATLLFEVELFGWTREEDISEEKDKSIMKNITVDGVDYEKPGYESTVKIDLRVYCGAQEDGKLLCERLGWEIVLGDVAVPPHLEACLSSMRKREAAAFRIAGHRITEPCEEFNIAAHEPVTYVVELHELEKVKTWKFQGQERLDACEQRRQQGNDAFRAGKLDVAERKYRRALEFVETDSGLNDNEEEKEAARKARVILWGNLSQVLLNKRKFKECIEYCDKVIGLEPKNAKALYRRAKANDALSEWDEAKRDVEQLLAIDAENPDAKVLLQHVQEQRRAYEKKQRSVYKKLFAS</sequence>
<comment type="catalytic activity">
    <reaction evidence="1 7">
        <text>[protein]-peptidylproline (omega=180) = [protein]-peptidylproline (omega=0)</text>
        <dbReference type="Rhea" id="RHEA:16237"/>
        <dbReference type="Rhea" id="RHEA-COMP:10747"/>
        <dbReference type="Rhea" id="RHEA-COMP:10748"/>
        <dbReference type="ChEBI" id="CHEBI:83833"/>
        <dbReference type="ChEBI" id="CHEBI:83834"/>
        <dbReference type="EC" id="5.2.1.8"/>
    </reaction>
</comment>
<evidence type="ECO:0000313" key="9">
    <source>
        <dbReference type="EMBL" id="RNF09196.1"/>
    </source>
</evidence>
<evidence type="ECO:0000256" key="4">
    <source>
        <dbReference type="ARBA" id="ARBA00022803"/>
    </source>
</evidence>
<dbReference type="OrthoDB" id="1902587at2759"/>
<keyword evidence="5 7" id="KW-0697">Rotamase</keyword>
<dbReference type="PROSITE" id="PS50059">
    <property type="entry name" value="FKBP_PPIASE"/>
    <property type="match status" value="1"/>
</dbReference>
<reference evidence="9 10" key="1">
    <citation type="journal article" date="2018" name="BMC Genomics">
        <title>Genomic comparison of Trypanosoma conorhini and Trypanosoma rangeli to Trypanosoma cruzi strains of high and low virulence.</title>
        <authorList>
            <person name="Bradwell K.R."/>
            <person name="Koparde V.N."/>
            <person name="Matveyev A.V."/>
            <person name="Serrano M.G."/>
            <person name="Alves J.M."/>
            <person name="Parikh H."/>
            <person name="Huang B."/>
            <person name="Lee V."/>
            <person name="Espinosa-Alvarez O."/>
            <person name="Ortiz P.A."/>
            <person name="Costa-Martins A.G."/>
            <person name="Teixeira M.M."/>
            <person name="Buck G.A."/>
        </authorList>
    </citation>
    <scope>NUCLEOTIDE SEQUENCE [LARGE SCALE GENOMIC DNA]</scope>
    <source>
        <strain evidence="9 10">AM80</strain>
    </source>
</reference>
<dbReference type="RefSeq" id="XP_029240830.1">
    <property type="nucleotide sequence ID" value="XM_029379347.1"/>
</dbReference>
<dbReference type="Proteomes" id="UP000283634">
    <property type="component" value="Unassembled WGS sequence"/>
</dbReference>
<dbReference type="EMBL" id="MKGL01000052">
    <property type="protein sequence ID" value="RNF09196.1"/>
    <property type="molecule type" value="Genomic_DNA"/>
</dbReference>
<dbReference type="AlphaFoldDB" id="A0A3R7L7K6"/>
<keyword evidence="10" id="KW-1185">Reference proteome</keyword>
<dbReference type="SMART" id="SM00028">
    <property type="entry name" value="TPR"/>
    <property type="match status" value="3"/>
</dbReference>
<comment type="caution">
    <text evidence="9">The sequence shown here is derived from an EMBL/GenBank/DDBJ whole genome shotgun (WGS) entry which is preliminary data.</text>
</comment>
<dbReference type="InterPro" id="IPR011990">
    <property type="entry name" value="TPR-like_helical_dom_sf"/>
</dbReference>
<dbReference type="InterPro" id="IPR001179">
    <property type="entry name" value="PPIase_FKBP_dom"/>
</dbReference>
<feature type="domain" description="PPIase FKBP-type" evidence="8">
    <location>
        <begin position="55"/>
        <end position="144"/>
    </location>
</feature>
<keyword evidence="6 7" id="KW-0413">Isomerase</keyword>
<evidence type="ECO:0000256" key="3">
    <source>
        <dbReference type="ARBA" id="ARBA00022737"/>
    </source>
</evidence>
<evidence type="ECO:0000259" key="8">
    <source>
        <dbReference type="PROSITE" id="PS50059"/>
    </source>
</evidence>
<dbReference type="Pfam" id="PF00254">
    <property type="entry name" value="FKBP_C"/>
    <property type="match status" value="1"/>
</dbReference>
<dbReference type="GO" id="GO:0003755">
    <property type="term" value="F:peptidyl-prolyl cis-trans isomerase activity"/>
    <property type="evidence" value="ECO:0007669"/>
    <property type="project" value="UniProtKB-KW"/>
</dbReference>
<dbReference type="FunFam" id="3.10.50.40:FF:000053">
    <property type="entry name" value="Peptidylprolyl isomerase"/>
    <property type="match status" value="1"/>
</dbReference>